<dbReference type="UniPathway" id="UPA00164"/>
<name>A0A1G5RF99_9RHOB</name>
<dbReference type="NCBIfam" id="NF001899">
    <property type="entry name" value="PRK00654.1-2"/>
    <property type="match status" value="1"/>
</dbReference>
<gene>
    <name evidence="8" type="primary">glgA</name>
    <name evidence="11" type="ORF">SAMN04488118_11516</name>
</gene>
<evidence type="ECO:0000256" key="6">
    <source>
        <dbReference type="ARBA" id="ARBA00022679"/>
    </source>
</evidence>
<evidence type="ECO:0000256" key="1">
    <source>
        <dbReference type="ARBA" id="ARBA00001478"/>
    </source>
</evidence>
<dbReference type="HAMAP" id="MF_00484">
    <property type="entry name" value="Glycogen_synth"/>
    <property type="match status" value="1"/>
</dbReference>
<evidence type="ECO:0000256" key="8">
    <source>
        <dbReference type="HAMAP-Rule" id="MF_00484"/>
    </source>
</evidence>
<dbReference type="PANTHER" id="PTHR45825">
    <property type="entry name" value="GRANULE-BOUND STARCH SYNTHASE 1, CHLOROPLASTIC/AMYLOPLASTIC"/>
    <property type="match status" value="1"/>
</dbReference>
<evidence type="ECO:0000259" key="10">
    <source>
        <dbReference type="Pfam" id="PF08323"/>
    </source>
</evidence>
<dbReference type="PANTHER" id="PTHR45825:SF11">
    <property type="entry name" value="ALPHA AMYLASE DOMAIN-CONTAINING PROTEIN"/>
    <property type="match status" value="1"/>
</dbReference>
<protein>
    <recommendedName>
        <fullName evidence="8">Glycogen synthase</fullName>
        <ecNumber evidence="8">2.4.1.21</ecNumber>
    </recommendedName>
    <alternativeName>
        <fullName evidence="8">Starch [bacterial glycogen] synthase</fullName>
    </alternativeName>
</protein>
<reference evidence="11 12" key="1">
    <citation type="submission" date="2016-10" db="EMBL/GenBank/DDBJ databases">
        <authorList>
            <person name="de Groot N.N."/>
        </authorList>
    </citation>
    <scope>NUCLEOTIDE SEQUENCE [LARGE SCALE GENOMIC DNA]</scope>
    <source>
        <strain evidence="11 12">U95</strain>
    </source>
</reference>
<comment type="similarity">
    <text evidence="4 8">Belongs to the glycosyltransferase 1 family. Bacterial/plant glycogen synthase subfamily.</text>
</comment>
<accession>A0A1G5RF99</accession>
<proteinExistence type="inferred from homology"/>
<comment type="catalytic activity">
    <reaction evidence="1 8">
        <text>[(1-&gt;4)-alpha-D-glucosyl](n) + ADP-alpha-D-glucose = [(1-&gt;4)-alpha-D-glucosyl](n+1) + ADP + H(+)</text>
        <dbReference type="Rhea" id="RHEA:18189"/>
        <dbReference type="Rhea" id="RHEA-COMP:9584"/>
        <dbReference type="Rhea" id="RHEA-COMP:9587"/>
        <dbReference type="ChEBI" id="CHEBI:15378"/>
        <dbReference type="ChEBI" id="CHEBI:15444"/>
        <dbReference type="ChEBI" id="CHEBI:57498"/>
        <dbReference type="ChEBI" id="CHEBI:456216"/>
        <dbReference type="EC" id="2.4.1.21"/>
    </reaction>
</comment>
<dbReference type="STRING" id="1156985.SAMN04488118_11516"/>
<feature type="domain" description="Starch synthase catalytic" evidence="10">
    <location>
        <begin position="8"/>
        <end position="242"/>
    </location>
</feature>
<evidence type="ECO:0000313" key="12">
    <source>
        <dbReference type="Proteomes" id="UP000198767"/>
    </source>
</evidence>
<dbReference type="SUPFAM" id="SSF53756">
    <property type="entry name" value="UDP-Glycosyltransferase/glycogen phosphorylase"/>
    <property type="match status" value="1"/>
</dbReference>
<dbReference type="GO" id="GO:0009011">
    <property type="term" value="F:alpha-1,4-glucan glucosyltransferase (ADP-glucose donor) activity"/>
    <property type="evidence" value="ECO:0007669"/>
    <property type="project" value="UniProtKB-UniRule"/>
</dbReference>
<dbReference type="GO" id="GO:0005978">
    <property type="term" value="P:glycogen biosynthetic process"/>
    <property type="evidence" value="ECO:0007669"/>
    <property type="project" value="UniProtKB-UniRule"/>
</dbReference>
<dbReference type="Proteomes" id="UP000198767">
    <property type="component" value="Unassembled WGS sequence"/>
</dbReference>
<dbReference type="GO" id="GO:0005829">
    <property type="term" value="C:cytosol"/>
    <property type="evidence" value="ECO:0007669"/>
    <property type="project" value="TreeGrafter"/>
</dbReference>
<dbReference type="InterPro" id="IPR013534">
    <property type="entry name" value="Starch_synth_cat_dom"/>
</dbReference>
<keyword evidence="7 8" id="KW-0320">Glycogen biosynthesis</keyword>
<dbReference type="EMBL" id="FMWG01000015">
    <property type="protein sequence ID" value="SCZ72717.1"/>
    <property type="molecule type" value="Genomic_DNA"/>
</dbReference>
<dbReference type="NCBIfam" id="TIGR02095">
    <property type="entry name" value="glgA"/>
    <property type="match status" value="1"/>
</dbReference>
<dbReference type="Pfam" id="PF08323">
    <property type="entry name" value="Glyco_transf_5"/>
    <property type="match status" value="1"/>
</dbReference>
<comment type="function">
    <text evidence="2 8">Synthesizes alpha-1,4-glucan chains using ADP-glucose.</text>
</comment>
<dbReference type="InterPro" id="IPR001296">
    <property type="entry name" value="Glyco_trans_1"/>
</dbReference>
<dbReference type="RefSeq" id="WP_232716526.1">
    <property type="nucleotide sequence ID" value="NZ_FMWG01000015.1"/>
</dbReference>
<evidence type="ECO:0000256" key="7">
    <source>
        <dbReference type="ARBA" id="ARBA00023056"/>
    </source>
</evidence>
<keyword evidence="6 8" id="KW-0808">Transferase</keyword>
<dbReference type="AlphaFoldDB" id="A0A1G5RF99"/>
<feature type="binding site" evidence="8">
    <location>
        <position position="21"/>
    </location>
    <ligand>
        <name>ADP-alpha-D-glucose</name>
        <dbReference type="ChEBI" id="CHEBI:57498"/>
    </ligand>
</feature>
<dbReference type="Gene3D" id="3.40.50.2000">
    <property type="entry name" value="Glycogen Phosphorylase B"/>
    <property type="match status" value="2"/>
</dbReference>
<evidence type="ECO:0000313" key="11">
    <source>
        <dbReference type="EMBL" id="SCZ72717.1"/>
    </source>
</evidence>
<evidence type="ECO:0000256" key="5">
    <source>
        <dbReference type="ARBA" id="ARBA00022676"/>
    </source>
</evidence>
<feature type="domain" description="Glycosyl transferase family 1" evidence="9">
    <location>
        <begin position="290"/>
        <end position="445"/>
    </location>
</feature>
<keyword evidence="12" id="KW-1185">Reference proteome</keyword>
<organism evidence="11 12">
    <name type="scientific">Epibacterium ulvae</name>
    <dbReference type="NCBI Taxonomy" id="1156985"/>
    <lineage>
        <taxon>Bacteria</taxon>
        <taxon>Pseudomonadati</taxon>
        <taxon>Pseudomonadota</taxon>
        <taxon>Alphaproteobacteria</taxon>
        <taxon>Rhodobacterales</taxon>
        <taxon>Roseobacteraceae</taxon>
        <taxon>Epibacterium</taxon>
    </lineage>
</organism>
<evidence type="ECO:0000256" key="4">
    <source>
        <dbReference type="ARBA" id="ARBA00010281"/>
    </source>
</evidence>
<dbReference type="InterPro" id="IPR011835">
    <property type="entry name" value="GS/SS"/>
</dbReference>
<dbReference type="Pfam" id="PF00534">
    <property type="entry name" value="Glycos_transf_1"/>
    <property type="match status" value="1"/>
</dbReference>
<keyword evidence="5 8" id="KW-0328">Glycosyltransferase</keyword>
<dbReference type="CDD" id="cd03791">
    <property type="entry name" value="GT5_Glycogen_synthase_DULL1-like"/>
    <property type="match status" value="1"/>
</dbReference>
<sequence>MSTAQHIRVLSVTSECVPLVKTGGLADVAGALPSALTPFGIEMRTLVPGYPQVIKQLEAAHLVAQFHDLFGGSARVLEANVAGLDLLVLDAPHLYDRNAGIYLNEDGLDWADNPQRFAALSRIASEIANGALSDWRPDVLHCHDWQAGLAPYYLSKSEAADQVRSVITIHNVAFQGLTSVELITDLEIDPADFTSEGVEYFGKISTLKAGLVYADRLTTVSPTYAEELMTPEFGMGLDGVLRTRRNDLSGILNGIDEVNWSPEHDTNIKPYKTPRGKIANKKHLQEEFGLLPSDGPLCVVVSRLTDQKGLDLLLEALPTLLERGGQLALLGSGDQTLEHAFVAAAEQPNVAVKIGYDEALSHRMIAGGDAIIVPSRFEPCGLTQLYGLRYGTLPLVALTGGLADTIIPATPATLAKQVATGVQFHPVTTNALANALAKLCDLYAEEKLWSKLQRNAMAHPVGWDQSAQRYAQLYTDLTTDLK</sequence>
<comment type="pathway">
    <text evidence="3 8">Glycan biosynthesis; glycogen biosynthesis.</text>
</comment>
<evidence type="ECO:0000259" key="9">
    <source>
        <dbReference type="Pfam" id="PF00534"/>
    </source>
</evidence>
<dbReference type="GO" id="GO:0004373">
    <property type="term" value="F:alpha-1,4-glucan glucosyltransferase (UDP-glucose donor) activity"/>
    <property type="evidence" value="ECO:0007669"/>
    <property type="project" value="InterPro"/>
</dbReference>
<evidence type="ECO:0000256" key="2">
    <source>
        <dbReference type="ARBA" id="ARBA00002764"/>
    </source>
</evidence>
<dbReference type="EC" id="2.4.1.21" evidence="8"/>
<evidence type="ECO:0000256" key="3">
    <source>
        <dbReference type="ARBA" id="ARBA00004964"/>
    </source>
</evidence>